<evidence type="ECO:0000313" key="6">
    <source>
        <dbReference type="EMBL" id="MFC4910141.1"/>
    </source>
</evidence>
<gene>
    <name evidence="6" type="ORF">ACFPCY_22690</name>
</gene>
<comment type="similarity">
    <text evidence="1 4">Belongs to the carbamate kinase family.</text>
</comment>
<keyword evidence="3 4" id="KW-0418">Kinase</keyword>
<dbReference type="PRINTS" id="PR01469">
    <property type="entry name" value="CARBMTKINASE"/>
</dbReference>
<dbReference type="Proteomes" id="UP001595872">
    <property type="component" value="Unassembled WGS sequence"/>
</dbReference>
<evidence type="ECO:0000256" key="1">
    <source>
        <dbReference type="ARBA" id="ARBA00011066"/>
    </source>
</evidence>
<dbReference type="CDD" id="cd04235">
    <property type="entry name" value="AAK_CK"/>
    <property type="match status" value="1"/>
</dbReference>
<dbReference type="RefSeq" id="WP_378258205.1">
    <property type="nucleotide sequence ID" value="NZ_JBHSIT010000006.1"/>
</dbReference>
<proteinExistence type="inferred from homology"/>
<keyword evidence="7" id="KW-1185">Reference proteome</keyword>
<dbReference type="PIRSF" id="PIRSF000723">
    <property type="entry name" value="Carbamate_kin"/>
    <property type="match status" value="1"/>
</dbReference>
<dbReference type="SUPFAM" id="SSF53633">
    <property type="entry name" value="Carbamate kinase-like"/>
    <property type="match status" value="1"/>
</dbReference>
<dbReference type="PANTHER" id="PTHR30409:SF1">
    <property type="entry name" value="CARBAMATE KINASE-RELATED"/>
    <property type="match status" value="1"/>
</dbReference>
<dbReference type="EMBL" id="JBHSIT010000006">
    <property type="protein sequence ID" value="MFC4910141.1"/>
    <property type="molecule type" value="Genomic_DNA"/>
</dbReference>
<evidence type="ECO:0000256" key="2">
    <source>
        <dbReference type="ARBA" id="ARBA00022679"/>
    </source>
</evidence>
<name>A0ABV9U140_9ACTN</name>
<evidence type="ECO:0000259" key="5">
    <source>
        <dbReference type="Pfam" id="PF00696"/>
    </source>
</evidence>
<reference evidence="7" key="1">
    <citation type="journal article" date="2019" name="Int. J. Syst. Evol. Microbiol.">
        <title>The Global Catalogue of Microorganisms (GCM) 10K type strain sequencing project: providing services to taxonomists for standard genome sequencing and annotation.</title>
        <authorList>
            <consortium name="The Broad Institute Genomics Platform"/>
            <consortium name="The Broad Institute Genome Sequencing Center for Infectious Disease"/>
            <person name="Wu L."/>
            <person name="Ma J."/>
        </authorList>
    </citation>
    <scope>NUCLEOTIDE SEQUENCE [LARGE SCALE GENOMIC DNA]</scope>
    <source>
        <strain evidence="7">KLKA75</strain>
    </source>
</reference>
<organism evidence="6 7">
    <name type="scientific">Actinomadura gamaensis</name>
    <dbReference type="NCBI Taxonomy" id="1763541"/>
    <lineage>
        <taxon>Bacteria</taxon>
        <taxon>Bacillati</taxon>
        <taxon>Actinomycetota</taxon>
        <taxon>Actinomycetes</taxon>
        <taxon>Streptosporangiales</taxon>
        <taxon>Thermomonosporaceae</taxon>
        <taxon>Actinomadura</taxon>
    </lineage>
</organism>
<dbReference type="Gene3D" id="3.40.1160.10">
    <property type="entry name" value="Acetylglutamate kinase-like"/>
    <property type="match status" value="1"/>
</dbReference>
<evidence type="ECO:0000256" key="3">
    <source>
        <dbReference type="ARBA" id="ARBA00022777"/>
    </source>
</evidence>
<dbReference type="InterPro" id="IPR036393">
    <property type="entry name" value="AceGlu_kinase-like_sf"/>
</dbReference>
<dbReference type="GO" id="GO:0008804">
    <property type="term" value="F:carbamate kinase activity"/>
    <property type="evidence" value="ECO:0007669"/>
    <property type="project" value="UniProtKB-EC"/>
</dbReference>
<dbReference type="PANTHER" id="PTHR30409">
    <property type="entry name" value="CARBAMATE KINASE"/>
    <property type="match status" value="1"/>
</dbReference>
<keyword evidence="2 4" id="KW-0808">Transferase</keyword>
<dbReference type="InterPro" id="IPR003964">
    <property type="entry name" value="Carb_kinase"/>
</dbReference>
<sequence length="299" mass="31292">MRIVAALGGNALLRRGEALDAAVQIAHVRQAARGLAALARDHELVVTHGNGPQVGLLALESAADPALSVPYPLDVLGAETQGMIGYWLARELRRVLPGREIVAVLTETVVDSRDPAFAAPAKFVGRAYGTAEADRMRVEHGWAMRRDGDAWRRVVPSPEPRDIVELPTLARLTEVGCLVIAAGGGGVPTDGGHHGVEAVVDKDLTAALLATRLKADALLLLTDVPAVMRDHGTPRARPVRQATPDELRRIPLPAGSMGPKAEAACRFADQRPGAVAAIGSLTDAPALLAGTAGTRVEAP</sequence>
<feature type="domain" description="Aspartate/glutamate/uridylate kinase" evidence="5">
    <location>
        <begin position="1"/>
        <end position="270"/>
    </location>
</feature>
<evidence type="ECO:0000313" key="7">
    <source>
        <dbReference type="Proteomes" id="UP001595872"/>
    </source>
</evidence>
<dbReference type="Pfam" id="PF00696">
    <property type="entry name" value="AA_kinase"/>
    <property type="match status" value="1"/>
</dbReference>
<accession>A0ABV9U140</accession>
<protein>
    <recommendedName>
        <fullName evidence="4">Carbamate kinase</fullName>
    </recommendedName>
</protein>
<evidence type="ECO:0000256" key="4">
    <source>
        <dbReference type="PIRNR" id="PIRNR000723"/>
    </source>
</evidence>
<dbReference type="InterPro" id="IPR001048">
    <property type="entry name" value="Asp/Glu/Uridylate_kinase"/>
</dbReference>
<dbReference type="NCBIfam" id="NF009008">
    <property type="entry name" value="PRK12354.1"/>
    <property type="match status" value="1"/>
</dbReference>
<comment type="caution">
    <text evidence="6">The sequence shown here is derived from an EMBL/GenBank/DDBJ whole genome shotgun (WGS) entry which is preliminary data.</text>
</comment>